<evidence type="ECO:0000313" key="5">
    <source>
        <dbReference type="Proteomes" id="UP000078561"/>
    </source>
</evidence>
<feature type="compositionally biased region" description="Low complexity" evidence="2">
    <location>
        <begin position="352"/>
        <end position="397"/>
    </location>
</feature>
<proteinExistence type="predicted"/>
<evidence type="ECO:0000259" key="3">
    <source>
        <dbReference type="PROSITE" id="PS50114"/>
    </source>
</evidence>
<evidence type="ECO:0000313" key="4">
    <source>
        <dbReference type="EMBL" id="SAL97477.1"/>
    </source>
</evidence>
<dbReference type="GO" id="GO:0006355">
    <property type="term" value="P:regulation of DNA-templated transcription"/>
    <property type="evidence" value="ECO:0007669"/>
    <property type="project" value="InterPro"/>
</dbReference>
<keyword evidence="1" id="KW-0862">Zinc</keyword>
<feature type="region of interest" description="Disordered" evidence="2">
    <location>
        <begin position="505"/>
        <end position="538"/>
    </location>
</feature>
<feature type="region of interest" description="Disordered" evidence="2">
    <location>
        <begin position="78"/>
        <end position="106"/>
    </location>
</feature>
<dbReference type="SUPFAM" id="SSF57716">
    <property type="entry name" value="Glucocorticoid receptor-like (DNA-binding domain)"/>
    <property type="match status" value="1"/>
</dbReference>
<accession>A0A168LTI9</accession>
<dbReference type="Gene3D" id="3.30.50.10">
    <property type="entry name" value="Erythroid Transcription Factor GATA-1, subunit A"/>
    <property type="match status" value="1"/>
</dbReference>
<feature type="domain" description="GATA-type" evidence="3">
    <location>
        <begin position="414"/>
        <end position="468"/>
    </location>
</feature>
<evidence type="ECO:0000256" key="1">
    <source>
        <dbReference type="PROSITE-ProRule" id="PRU00094"/>
    </source>
</evidence>
<dbReference type="Proteomes" id="UP000078561">
    <property type="component" value="Unassembled WGS sequence"/>
</dbReference>
<organism evidence="4">
    <name type="scientific">Absidia glauca</name>
    <name type="common">Pin mould</name>
    <dbReference type="NCBI Taxonomy" id="4829"/>
    <lineage>
        <taxon>Eukaryota</taxon>
        <taxon>Fungi</taxon>
        <taxon>Fungi incertae sedis</taxon>
        <taxon>Mucoromycota</taxon>
        <taxon>Mucoromycotina</taxon>
        <taxon>Mucoromycetes</taxon>
        <taxon>Mucorales</taxon>
        <taxon>Cunninghamellaceae</taxon>
        <taxon>Absidia</taxon>
    </lineage>
</organism>
<keyword evidence="1" id="KW-0863">Zinc-finger</keyword>
<dbReference type="CDD" id="cd00202">
    <property type="entry name" value="ZnF_GATA"/>
    <property type="match status" value="1"/>
</dbReference>
<dbReference type="PROSITE" id="PS50114">
    <property type="entry name" value="GATA_ZN_FINGER_2"/>
    <property type="match status" value="1"/>
</dbReference>
<dbReference type="InterPro" id="IPR013088">
    <property type="entry name" value="Znf_NHR/GATA"/>
</dbReference>
<feature type="region of interest" description="Disordered" evidence="2">
    <location>
        <begin position="552"/>
        <end position="593"/>
    </location>
</feature>
<feature type="region of interest" description="Disordered" evidence="2">
    <location>
        <begin position="347"/>
        <end position="397"/>
    </location>
</feature>
<dbReference type="EMBL" id="LT551811">
    <property type="protein sequence ID" value="SAL97477.1"/>
    <property type="molecule type" value="Genomic_DNA"/>
</dbReference>
<gene>
    <name evidence="4" type="primary">ABSGL_02974.1 scaffold 4097</name>
</gene>
<feature type="compositionally biased region" description="Low complexity" evidence="2">
    <location>
        <begin position="78"/>
        <end position="104"/>
    </location>
</feature>
<dbReference type="GO" id="GO:0043565">
    <property type="term" value="F:sequence-specific DNA binding"/>
    <property type="evidence" value="ECO:0007669"/>
    <property type="project" value="InterPro"/>
</dbReference>
<reference evidence="4" key="1">
    <citation type="submission" date="2016-04" db="EMBL/GenBank/DDBJ databases">
        <authorList>
            <person name="Evans L.H."/>
            <person name="Alamgir A."/>
            <person name="Owens N."/>
            <person name="Weber N.D."/>
            <person name="Virtaneva K."/>
            <person name="Barbian K."/>
            <person name="Babar A."/>
            <person name="Rosenke K."/>
        </authorList>
    </citation>
    <scope>NUCLEOTIDE SEQUENCE [LARGE SCALE GENOMIC DNA]</scope>
    <source>
        <strain evidence="4">CBS 101.48</strain>
    </source>
</reference>
<feature type="region of interest" description="Disordered" evidence="2">
    <location>
        <begin position="1"/>
        <end position="33"/>
    </location>
</feature>
<keyword evidence="1" id="KW-0479">Metal-binding</keyword>
<sequence length="649" mass="73324">MDIEKLLTKSSPPPRPSLQLQPKHHEPSSSSIPEQHLIHEERLMKVWEQQLYKGGFVLESACERNTLTDCYISRTSKRSTTSYQSSSSPSSHLNNSSSSTKTNNLGQATPIHVKIIGRHMNGSFRCHIGTGKQSRPIQTTELSRQMRMMVVFFRVENRKSPEVMTDFLFFPTWLLHLFRYAHHGNTPGRTDVRFLENAALAKEDHIYRLNHVLNSLFRFQLYCLDYDQLAASIQLANYLFDIAGLDPMTLPRPHISLHHQHDNDNSNTPSSPCDHLASKRQMQHHQHTQPSLYASLILLLHAPRPSKIKTMCTNCNTKPSSRRQLCVACYRYQLKHNEPRPLRLIVANRPGPRSLSPPSHHASSPLSSPPTHSFSASRLSTDSTPLSPISPTTSTSSFSSSILAAANYRDPGKKKASNKCVNCGVTETHQWYRNLCGQGHWCETCKSYYLRHGKVRPAELFVKAAKRKVDVRSWMDWTSWCLDDATVATATMAINKESQQRRWSSLVSATNSDQLLSPSSSQLSSPPPTRSSIMEPPKYSDYGLTRARTLHTPTTTVSSPSFHARSSVRLQPPRSQHDSSTKPHNRYSMPLFGSSSPPLSFSALSSSSTSGYGRTKNIENRHSSLIYSKPCRTNSSYLMDYQHQRHHNQ</sequence>
<keyword evidence="5" id="KW-1185">Reference proteome</keyword>
<evidence type="ECO:0000256" key="2">
    <source>
        <dbReference type="SAM" id="MobiDB-lite"/>
    </source>
</evidence>
<feature type="compositionally biased region" description="Low complexity" evidence="2">
    <location>
        <begin position="512"/>
        <end position="524"/>
    </location>
</feature>
<dbReference type="AlphaFoldDB" id="A0A168LTI9"/>
<dbReference type="GO" id="GO:0008270">
    <property type="term" value="F:zinc ion binding"/>
    <property type="evidence" value="ECO:0007669"/>
    <property type="project" value="UniProtKB-KW"/>
</dbReference>
<dbReference type="InterPro" id="IPR000679">
    <property type="entry name" value="Znf_GATA"/>
</dbReference>
<dbReference type="SMART" id="SM00401">
    <property type="entry name" value="ZnF_GATA"/>
    <property type="match status" value="1"/>
</dbReference>
<dbReference type="OrthoDB" id="2258182at2759"/>
<protein>
    <recommendedName>
        <fullName evidence="3">GATA-type domain-containing protein</fullName>
    </recommendedName>
</protein>
<feature type="region of interest" description="Disordered" evidence="2">
    <location>
        <begin position="254"/>
        <end position="285"/>
    </location>
</feature>
<name>A0A168LTI9_ABSGL</name>
<dbReference type="InParanoid" id="A0A168LTI9"/>